<dbReference type="Gramene" id="ERN01696">
    <property type="protein sequence ID" value="ERN01696"/>
    <property type="gene ID" value="AMTR_s00090p00161900"/>
</dbReference>
<name>W1P2B5_AMBTC</name>
<dbReference type="AlphaFoldDB" id="W1P2B5"/>
<dbReference type="Proteomes" id="UP000017836">
    <property type="component" value="Unassembled WGS sequence"/>
</dbReference>
<evidence type="ECO:0000313" key="1">
    <source>
        <dbReference type="EMBL" id="ERN01696.1"/>
    </source>
</evidence>
<dbReference type="HOGENOM" id="CLU_1590607_0_0_1"/>
<organism evidence="1 2">
    <name type="scientific">Amborella trichopoda</name>
    <dbReference type="NCBI Taxonomy" id="13333"/>
    <lineage>
        <taxon>Eukaryota</taxon>
        <taxon>Viridiplantae</taxon>
        <taxon>Streptophyta</taxon>
        <taxon>Embryophyta</taxon>
        <taxon>Tracheophyta</taxon>
        <taxon>Spermatophyta</taxon>
        <taxon>Magnoliopsida</taxon>
        <taxon>Amborellales</taxon>
        <taxon>Amborellaceae</taxon>
        <taxon>Amborella</taxon>
    </lineage>
</organism>
<sequence length="168" mass="17916">MTVSKEKASTNFVLAAAVRQRMQVLHGMIGHKASAGCYLLAMGYLLPFLDTSTSLLALALPLQATSSKLVPKWAGTCIIVDDEEYSAAVAEMIDQCLMDGVHGVVACISYACNCKDFCKGLGSKTGIESIDMPHVPLHLACCTFPVPAPLHFVPPNNEGSILRSSECK</sequence>
<reference evidence="2" key="1">
    <citation type="journal article" date="2013" name="Science">
        <title>The Amborella genome and the evolution of flowering plants.</title>
        <authorList>
            <consortium name="Amborella Genome Project"/>
        </authorList>
    </citation>
    <scope>NUCLEOTIDE SEQUENCE [LARGE SCALE GENOMIC DNA]</scope>
</reference>
<dbReference type="EMBL" id="KI394757">
    <property type="protein sequence ID" value="ERN01696.1"/>
    <property type="molecule type" value="Genomic_DNA"/>
</dbReference>
<protein>
    <submittedName>
        <fullName evidence="1">Uncharacterized protein</fullName>
    </submittedName>
</protein>
<accession>W1P2B5</accession>
<gene>
    <name evidence="1" type="ORF">AMTR_s00090p00161900</name>
</gene>
<feature type="non-terminal residue" evidence="1">
    <location>
        <position position="168"/>
    </location>
</feature>
<evidence type="ECO:0000313" key="2">
    <source>
        <dbReference type="Proteomes" id="UP000017836"/>
    </source>
</evidence>
<keyword evidence="2" id="KW-1185">Reference proteome</keyword>
<proteinExistence type="predicted"/>